<dbReference type="SMART" id="SM00028">
    <property type="entry name" value="TPR"/>
    <property type="match status" value="1"/>
</dbReference>
<evidence type="ECO:0000313" key="2">
    <source>
        <dbReference type="EMBL" id="MBT0664335.1"/>
    </source>
</evidence>
<dbReference type="Pfam" id="PF00515">
    <property type="entry name" value="TPR_1"/>
    <property type="match status" value="1"/>
</dbReference>
<dbReference type="SUPFAM" id="SSF48452">
    <property type="entry name" value="TPR-like"/>
    <property type="match status" value="1"/>
</dbReference>
<protein>
    <submittedName>
        <fullName evidence="2">Tetratricopeptide repeat protein</fullName>
    </submittedName>
</protein>
<organism evidence="2 3">
    <name type="scientific">Geoanaerobacter pelophilus</name>
    <dbReference type="NCBI Taxonomy" id="60036"/>
    <lineage>
        <taxon>Bacteria</taxon>
        <taxon>Pseudomonadati</taxon>
        <taxon>Thermodesulfobacteriota</taxon>
        <taxon>Desulfuromonadia</taxon>
        <taxon>Geobacterales</taxon>
        <taxon>Geobacteraceae</taxon>
        <taxon>Geoanaerobacter</taxon>
    </lineage>
</organism>
<keyword evidence="3" id="KW-1185">Reference proteome</keyword>
<keyword evidence="1" id="KW-0802">TPR repeat</keyword>
<feature type="repeat" description="TPR" evidence="1">
    <location>
        <begin position="269"/>
        <end position="302"/>
    </location>
</feature>
<dbReference type="EMBL" id="JAHCVJ010000003">
    <property type="protein sequence ID" value="MBT0664335.1"/>
    <property type="molecule type" value="Genomic_DNA"/>
</dbReference>
<sequence>MIKPTPIIGISWYFPPQGAVIDGRDGRASVSFDGVPVPLENADFKALGGVEPDYDMVGRGIYTALRTNPDCQWNSVYAAWLRDAYPHLLAELASHILMIDHKDVDVLYLDRKINYMKIMALLDPGNPTLAAEIGAACLDRGLRMSSLQQCTVHLYRAEKYLSMAVDKAPTEALPRLNLAEVQYLLGRYQAAALSWEGLYSVLEKAENERLQLRSQRILEGKLPKIPPVDYLEAIGVAFESFQSGDYEECAAILTDVLDDLVFIEDFPMPEVWHHLGLCYQNLAMPKNAAECFEEALKRDPGYADARKALAALAG</sequence>
<dbReference type="Gene3D" id="1.25.40.10">
    <property type="entry name" value="Tetratricopeptide repeat domain"/>
    <property type="match status" value="2"/>
</dbReference>
<accession>A0AAW4L3E5</accession>
<evidence type="ECO:0000256" key="1">
    <source>
        <dbReference type="PROSITE-ProRule" id="PRU00339"/>
    </source>
</evidence>
<reference evidence="2 3" key="1">
    <citation type="submission" date="2021-05" db="EMBL/GenBank/DDBJ databases">
        <title>The draft genome of Geobacter pelophilus DSM 12255.</title>
        <authorList>
            <person name="Xu Z."/>
            <person name="Masuda Y."/>
            <person name="Itoh H."/>
            <person name="Senoo K."/>
        </authorList>
    </citation>
    <scope>NUCLEOTIDE SEQUENCE [LARGE SCALE GENOMIC DNA]</scope>
    <source>
        <strain evidence="2 3">DSM 12255</strain>
    </source>
</reference>
<dbReference type="PROSITE" id="PS50005">
    <property type="entry name" value="TPR"/>
    <property type="match status" value="1"/>
</dbReference>
<dbReference type="Proteomes" id="UP000811899">
    <property type="component" value="Unassembled WGS sequence"/>
</dbReference>
<comment type="caution">
    <text evidence="2">The sequence shown here is derived from an EMBL/GenBank/DDBJ whole genome shotgun (WGS) entry which is preliminary data.</text>
</comment>
<dbReference type="RefSeq" id="WP_214171115.1">
    <property type="nucleotide sequence ID" value="NZ_JAHCVJ010000003.1"/>
</dbReference>
<name>A0AAW4L3E5_9BACT</name>
<evidence type="ECO:0000313" key="3">
    <source>
        <dbReference type="Proteomes" id="UP000811899"/>
    </source>
</evidence>
<dbReference type="AlphaFoldDB" id="A0AAW4L3E5"/>
<proteinExistence type="predicted"/>
<gene>
    <name evidence="2" type="ORF">KI809_08475</name>
</gene>
<dbReference type="InterPro" id="IPR011990">
    <property type="entry name" value="TPR-like_helical_dom_sf"/>
</dbReference>
<dbReference type="InterPro" id="IPR019734">
    <property type="entry name" value="TPR_rpt"/>
</dbReference>